<protein>
    <submittedName>
        <fullName evidence="1">Uncharacterized protein</fullName>
    </submittedName>
</protein>
<organism evidence="1">
    <name type="scientific">Ophidiomyces ophidiicola</name>
    <dbReference type="NCBI Taxonomy" id="1387563"/>
    <lineage>
        <taxon>Eukaryota</taxon>
        <taxon>Fungi</taxon>
        <taxon>Dikarya</taxon>
        <taxon>Ascomycota</taxon>
        <taxon>Pezizomycotina</taxon>
        <taxon>Eurotiomycetes</taxon>
        <taxon>Eurotiomycetidae</taxon>
        <taxon>Onygenales</taxon>
        <taxon>Onygenaceae</taxon>
        <taxon>Ophidiomyces</taxon>
    </lineage>
</organism>
<evidence type="ECO:0000313" key="1">
    <source>
        <dbReference type="EMBL" id="KAI2393239.1"/>
    </source>
</evidence>
<proteinExistence type="predicted"/>
<accession>A0ACB8V6L9</accession>
<comment type="caution">
    <text evidence="1">The sequence shown here is derived from an EMBL/GenBank/DDBJ whole genome shotgun (WGS) entry which is preliminary data.</text>
</comment>
<reference evidence="1" key="1">
    <citation type="journal article" date="2022" name="bioRxiv">
        <title>Population genetic analysis of Ophidiomyces ophidiicola, the causative agent of snake fungal disease, indicates recent introductions to the USA.</title>
        <authorList>
            <person name="Ladner J.T."/>
            <person name="Palmer J.M."/>
            <person name="Ettinger C.L."/>
            <person name="Stajich J.E."/>
            <person name="Farrell T.M."/>
            <person name="Glorioso B.M."/>
            <person name="Lawson B."/>
            <person name="Price S.J."/>
            <person name="Stengle A.G."/>
            <person name="Grear D.A."/>
            <person name="Lorch J.M."/>
        </authorList>
    </citation>
    <scope>NUCLEOTIDE SEQUENCE</scope>
    <source>
        <strain evidence="1">NWHC 24266-5</strain>
    </source>
</reference>
<gene>
    <name evidence="1" type="ORF">LOY88_000300</name>
</gene>
<name>A0ACB8V6L9_9EURO</name>
<dbReference type="EMBL" id="JALBCA010000003">
    <property type="protein sequence ID" value="KAI2393239.1"/>
    <property type="molecule type" value="Genomic_DNA"/>
</dbReference>
<sequence length="531" mass="56388">MGSSKASSLDATTDPISDSNDTRLPSSRTTGIEFQSQPYIHQPDVSLSRLSTPTPLSSLDSVSSCFTATSQSGAGVTKPNTIRQTENIPSGADGAALLPVTTPLSSSSELSSISPNSLLQSPSSIASQKSLLAVTHATSGPATMSDSSTTQKAPLKKLAPSPATEVNKKSVANPDPQVVKTPQRWRKRTLNRGKRRRAGEYDDDGESIVKAGNSSSDESDEFTPLTTQTKSGRQVHRPMYLLPDDAPASISGQSRAQSSAGASLGQTPPRKKRRVYKKGREVNITCERCDRGYSPQSNSIVFCDDCNGAWHQYCHDPPIKAEVIAVKEAQWFCSECKPVNISSSNRGGTAEPPVKAIGSTATSHDSHSPQLVGGSSFTQAERLQYLSHLSHAALVELLAGIANSDPNLPIFPVNLKDLPSSSTIAPLPISQTSSKTVEDTPQAQSSASTPVTAAASATRHAEYDSDEEYVAEHRLYPKPGNGFRLPPDSFDLNMLLEDPNCPTFSHILHGPKAKVTGISSKVSIGQEAAKA</sequence>